<proteinExistence type="predicted"/>
<evidence type="ECO:0000313" key="2">
    <source>
        <dbReference type="Proteomes" id="UP000501690"/>
    </source>
</evidence>
<dbReference type="Proteomes" id="UP000501690">
    <property type="component" value="Linkage Group LG11"/>
</dbReference>
<reference evidence="1 2" key="1">
    <citation type="submission" date="2019-04" db="EMBL/GenBank/DDBJ databases">
        <title>An improved genome assembly and genetic linkage map for asparagus bean, Vigna unguiculata ssp. sesquipedialis.</title>
        <authorList>
            <person name="Xia Q."/>
            <person name="Zhang R."/>
            <person name="Dong Y."/>
        </authorList>
    </citation>
    <scope>NUCLEOTIDE SEQUENCE [LARGE SCALE GENOMIC DNA]</scope>
    <source>
        <tissue evidence="1">Leaf</tissue>
    </source>
</reference>
<name>A0A4D6NMS9_VIGUN</name>
<evidence type="ECO:0000313" key="1">
    <source>
        <dbReference type="EMBL" id="QCE15140.1"/>
    </source>
</evidence>
<sequence>MEDEHEQNEALDLDENLIPIEIQEDETLHSQDLDMADLNDEGDRNVGAEDCEFNLEDYLV</sequence>
<keyword evidence="2" id="KW-1185">Reference proteome</keyword>
<dbReference type="AlphaFoldDB" id="A0A4D6NMS9"/>
<accession>A0A4D6NMS9</accession>
<gene>
    <name evidence="1" type="ORF">DEO72_LG11g2149</name>
</gene>
<organism evidence="1 2">
    <name type="scientific">Vigna unguiculata</name>
    <name type="common">Cowpea</name>
    <dbReference type="NCBI Taxonomy" id="3917"/>
    <lineage>
        <taxon>Eukaryota</taxon>
        <taxon>Viridiplantae</taxon>
        <taxon>Streptophyta</taxon>
        <taxon>Embryophyta</taxon>
        <taxon>Tracheophyta</taxon>
        <taxon>Spermatophyta</taxon>
        <taxon>Magnoliopsida</taxon>
        <taxon>eudicotyledons</taxon>
        <taxon>Gunneridae</taxon>
        <taxon>Pentapetalae</taxon>
        <taxon>rosids</taxon>
        <taxon>fabids</taxon>
        <taxon>Fabales</taxon>
        <taxon>Fabaceae</taxon>
        <taxon>Papilionoideae</taxon>
        <taxon>50 kb inversion clade</taxon>
        <taxon>NPAAA clade</taxon>
        <taxon>indigoferoid/millettioid clade</taxon>
        <taxon>Phaseoleae</taxon>
        <taxon>Vigna</taxon>
    </lineage>
</organism>
<protein>
    <submittedName>
        <fullName evidence="1">Uncharacterized protein</fullName>
    </submittedName>
</protein>
<dbReference type="EMBL" id="CP039355">
    <property type="protein sequence ID" value="QCE15140.1"/>
    <property type="molecule type" value="Genomic_DNA"/>
</dbReference>